<dbReference type="SUPFAM" id="SSF53067">
    <property type="entry name" value="Actin-like ATPase domain"/>
    <property type="match status" value="1"/>
</dbReference>
<dbReference type="AlphaFoldDB" id="A0A8H8TVR4"/>
<comment type="caution">
    <text evidence="1">The sequence shown here is derived from an EMBL/GenBank/DDBJ whole genome shotgun (WGS) entry which is preliminary data.</text>
</comment>
<dbReference type="EMBL" id="QGMH01000319">
    <property type="protein sequence ID" value="TVY22192.1"/>
    <property type="molecule type" value="Genomic_DNA"/>
</dbReference>
<name>A0A8H8TVR4_9HELO</name>
<sequence>MTSQEERPDFIVGIDFGQTYTGVAWSNLATSTTQSIQDWPGLPPDSVETKAPTKIIIPHDGAEPRWGFLCNLEDEYQGVGEVHEHFKIYLDQETIDSARKEGVKNVVGTTEEALKLVTEYLRQIHQHIKFSIESQTGPWTEKKIEFLFSLPTTWTSFETTNKFNKAIVAAGFSSDNPAKHSAKLELTEAEAAAVYVATNPQVALRNKDIILICDAGGGTTDLGLIEVHDADPKQPLLKQVAAVKGVGVGSTMIDRAFEALVQRKLNAHPDAMLPKELAHKIARGSSFQSIKHNFGTKAATQEVYKLALDRLGLGISPQFEHLGLGISSGKMRFLRNRESGPKCNGDEKIEIHENWDQVPRNPILSLFVEETRKGRQIQELFDIQIIAIIRQITQQLDWMQINRFSEQVKMLVLSGGLGGSQYVKTKIQEFYTEKPHPNATKLSILKSQEPRLAVVKGLVLDRRQKLDSGTATLKTRIARASYGVLCRQPYDPRIHVDAEIVTDSFKKKQKWALAQIDWLIVKGDTIDTSGAHERTFSRKLVPGDPNRIWRTMIVISHEDRKDLPRSYKHPGAFKLCEIESDLTGIGENEFELKNRKIWQGKKFYIATFSVKVIIAPADLRFELWFKGMKYNKGHDAITVQWDEVGAAVKPKMNGGAAWELDAIPATPQGVLELP</sequence>
<evidence type="ECO:0008006" key="3">
    <source>
        <dbReference type="Google" id="ProtNLM"/>
    </source>
</evidence>
<dbReference type="CDD" id="cd10170">
    <property type="entry name" value="ASKHA_NBD_HSP70"/>
    <property type="match status" value="1"/>
</dbReference>
<dbReference type="OrthoDB" id="2394218at2759"/>
<dbReference type="PANTHER" id="PTHR42749:SF1">
    <property type="entry name" value="CELL SHAPE-DETERMINING PROTEIN MREB"/>
    <property type="match status" value="1"/>
</dbReference>
<gene>
    <name evidence="1" type="ORF">LHYA1_G008993</name>
</gene>
<dbReference type="InterPro" id="IPR043129">
    <property type="entry name" value="ATPase_NBD"/>
</dbReference>
<evidence type="ECO:0000313" key="2">
    <source>
        <dbReference type="Proteomes" id="UP000431533"/>
    </source>
</evidence>
<proteinExistence type="predicted"/>
<protein>
    <recommendedName>
        <fullName evidence="3">Heat shock 70 kDa protein 12A</fullName>
    </recommendedName>
</protein>
<dbReference type="PANTHER" id="PTHR42749">
    <property type="entry name" value="CELL SHAPE-DETERMINING PROTEIN MREB"/>
    <property type="match status" value="1"/>
</dbReference>
<organism evidence="1 2">
    <name type="scientific">Lachnellula hyalina</name>
    <dbReference type="NCBI Taxonomy" id="1316788"/>
    <lineage>
        <taxon>Eukaryota</taxon>
        <taxon>Fungi</taxon>
        <taxon>Dikarya</taxon>
        <taxon>Ascomycota</taxon>
        <taxon>Pezizomycotina</taxon>
        <taxon>Leotiomycetes</taxon>
        <taxon>Helotiales</taxon>
        <taxon>Lachnaceae</taxon>
        <taxon>Lachnellula</taxon>
    </lineage>
</organism>
<keyword evidence="2" id="KW-1185">Reference proteome</keyword>
<dbReference type="GeneID" id="41989191"/>
<dbReference type="Gene3D" id="3.30.420.40">
    <property type="match status" value="1"/>
</dbReference>
<dbReference type="RefSeq" id="XP_031000980.1">
    <property type="nucleotide sequence ID" value="XM_031153897.1"/>
</dbReference>
<evidence type="ECO:0000313" key="1">
    <source>
        <dbReference type="EMBL" id="TVY22192.1"/>
    </source>
</evidence>
<dbReference type="Proteomes" id="UP000431533">
    <property type="component" value="Unassembled WGS sequence"/>
</dbReference>
<accession>A0A8H8TVR4</accession>
<reference evidence="1 2" key="1">
    <citation type="submission" date="2018-05" db="EMBL/GenBank/DDBJ databases">
        <title>Genome sequencing and assembly of the regulated plant pathogen Lachnellula willkommii and related sister species for the development of diagnostic species identification markers.</title>
        <authorList>
            <person name="Giroux E."/>
            <person name="Bilodeau G."/>
        </authorList>
    </citation>
    <scope>NUCLEOTIDE SEQUENCE [LARGE SCALE GENOMIC DNA]</scope>
    <source>
        <strain evidence="1 2">CBS 185.66</strain>
    </source>
</reference>